<sequence length="89" mass="9707">MSGLWHQVMRSMSQPDASPDDDILALAAADIALRNHPEPPADADVVLDIARSEFAAVLTVRQARAALQRAREMAREQAAQDRERTDGNG</sequence>
<keyword evidence="2" id="KW-1185">Reference proteome</keyword>
<accession>A0ABQ2DXY2</accession>
<comment type="caution">
    <text evidence="1">The sequence shown here is derived from an EMBL/GenBank/DDBJ whole genome shotgun (WGS) entry which is preliminary data.</text>
</comment>
<dbReference type="Proteomes" id="UP000660265">
    <property type="component" value="Unassembled WGS sequence"/>
</dbReference>
<reference evidence="2" key="1">
    <citation type="journal article" date="2019" name="Int. J. Syst. Evol. Microbiol.">
        <title>The Global Catalogue of Microorganisms (GCM) 10K type strain sequencing project: providing services to taxonomists for standard genome sequencing and annotation.</title>
        <authorList>
            <consortium name="The Broad Institute Genomics Platform"/>
            <consortium name="The Broad Institute Genome Sequencing Center for Infectious Disease"/>
            <person name="Wu L."/>
            <person name="Ma J."/>
        </authorList>
    </citation>
    <scope>NUCLEOTIDE SEQUENCE [LARGE SCALE GENOMIC DNA]</scope>
    <source>
        <strain evidence="2">CGMCC 4.7275</strain>
    </source>
</reference>
<dbReference type="EMBL" id="BMMV01000002">
    <property type="protein sequence ID" value="GGJ77972.1"/>
    <property type="molecule type" value="Genomic_DNA"/>
</dbReference>
<proteinExistence type="predicted"/>
<evidence type="ECO:0000313" key="1">
    <source>
        <dbReference type="EMBL" id="GGJ77972.1"/>
    </source>
</evidence>
<gene>
    <name evidence="1" type="ORF">GCM10011583_06760</name>
</gene>
<protein>
    <submittedName>
        <fullName evidence="1">Uncharacterized protein</fullName>
    </submittedName>
</protein>
<dbReference type="RefSeq" id="WP_189105758.1">
    <property type="nucleotide sequence ID" value="NZ_BMMV01000002.1"/>
</dbReference>
<name>A0ABQ2DXY2_9ACTN</name>
<evidence type="ECO:0000313" key="2">
    <source>
        <dbReference type="Proteomes" id="UP000660265"/>
    </source>
</evidence>
<organism evidence="1 2">
    <name type="scientific">Streptomyces camponoticapitis</name>
    <dbReference type="NCBI Taxonomy" id="1616125"/>
    <lineage>
        <taxon>Bacteria</taxon>
        <taxon>Bacillati</taxon>
        <taxon>Actinomycetota</taxon>
        <taxon>Actinomycetes</taxon>
        <taxon>Kitasatosporales</taxon>
        <taxon>Streptomycetaceae</taxon>
        <taxon>Streptomyces</taxon>
    </lineage>
</organism>